<evidence type="ECO:0000313" key="2">
    <source>
        <dbReference type="EMBL" id="MCT8973675.1"/>
    </source>
</evidence>
<dbReference type="EMBL" id="JALIDZ010000008">
    <property type="protein sequence ID" value="MCT8973675.1"/>
    <property type="molecule type" value="Genomic_DNA"/>
</dbReference>
<evidence type="ECO:0000313" key="3">
    <source>
        <dbReference type="Proteomes" id="UP001320898"/>
    </source>
</evidence>
<dbReference type="Gene3D" id="3.10.450.50">
    <property type="match status" value="1"/>
</dbReference>
<organism evidence="2 3">
    <name type="scientific">Microbaculum marinisediminis</name>
    <dbReference type="NCBI Taxonomy" id="2931392"/>
    <lineage>
        <taxon>Bacteria</taxon>
        <taxon>Pseudomonadati</taxon>
        <taxon>Pseudomonadota</taxon>
        <taxon>Alphaproteobacteria</taxon>
        <taxon>Hyphomicrobiales</taxon>
        <taxon>Tepidamorphaceae</taxon>
        <taxon>Microbaculum</taxon>
    </lineage>
</organism>
<dbReference type="SUPFAM" id="SSF54427">
    <property type="entry name" value="NTF2-like"/>
    <property type="match status" value="1"/>
</dbReference>
<evidence type="ECO:0000259" key="1">
    <source>
        <dbReference type="Pfam" id="PF12680"/>
    </source>
</evidence>
<accession>A0AAW5R2S6</accession>
<dbReference type="InterPro" id="IPR032710">
    <property type="entry name" value="NTF2-like_dom_sf"/>
</dbReference>
<reference evidence="2 3" key="1">
    <citation type="submission" date="2022-04" db="EMBL/GenBank/DDBJ databases">
        <authorList>
            <person name="Ye Y.-Q."/>
            <person name="Du Z.-J."/>
        </authorList>
    </citation>
    <scope>NUCLEOTIDE SEQUENCE [LARGE SCALE GENOMIC DNA]</scope>
    <source>
        <strain evidence="2 3">A6E488</strain>
    </source>
</reference>
<dbReference type="Proteomes" id="UP001320898">
    <property type="component" value="Unassembled WGS sequence"/>
</dbReference>
<name>A0AAW5R2S6_9HYPH</name>
<feature type="domain" description="SnoaL-like" evidence="1">
    <location>
        <begin position="14"/>
        <end position="115"/>
    </location>
</feature>
<dbReference type="AlphaFoldDB" id="A0AAW5R2S6"/>
<dbReference type="InterPro" id="IPR037401">
    <property type="entry name" value="SnoaL-like"/>
</dbReference>
<gene>
    <name evidence="2" type="ORF">MUB46_17565</name>
</gene>
<proteinExistence type="predicted"/>
<sequence length="139" mass="15002">MLTPASNETACRTVLDYLRAMEARDLDVAQGFLAAGAVLVFPGGRRLTSVHEVAAGSARRYRHVAKTIDRCEAWPTADGVSVLVTGTLYGEWADGKAFDGIRFMDLFDLADGRITGQYVLNETAEFAIKRNSGDLGSVS</sequence>
<keyword evidence="3" id="KW-1185">Reference proteome</keyword>
<protein>
    <submittedName>
        <fullName evidence="2">Nuclear transport factor 2 family protein</fullName>
    </submittedName>
</protein>
<comment type="caution">
    <text evidence="2">The sequence shown here is derived from an EMBL/GenBank/DDBJ whole genome shotgun (WGS) entry which is preliminary data.</text>
</comment>
<dbReference type="Pfam" id="PF12680">
    <property type="entry name" value="SnoaL_2"/>
    <property type="match status" value="1"/>
</dbReference>
<dbReference type="RefSeq" id="WP_261617256.1">
    <property type="nucleotide sequence ID" value="NZ_JALIDZ010000008.1"/>
</dbReference>